<gene>
    <name evidence="2" type="ORF">COX05_03270</name>
</gene>
<protein>
    <recommendedName>
        <fullName evidence="4">Cell division protein FtsL</fullName>
    </recommendedName>
</protein>
<evidence type="ECO:0000256" key="1">
    <source>
        <dbReference type="SAM" id="Coils"/>
    </source>
</evidence>
<keyword evidence="1" id="KW-0175">Coiled coil</keyword>
<evidence type="ECO:0000313" key="3">
    <source>
        <dbReference type="Proteomes" id="UP000228495"/>
    </source>
</evidence>
<dbReference type="Proteomes" id="UP000228495">
    <property type="component" value="Unassembled WGS sequence"/>
</dbReference>
<sequence length="113" mass="12836">MNRKITENTKKTMSNKLRNITAMSTLIIAVVVAFSAQIFFAAQVATTGQNISVLENRKLELEDKMEVLREEIVALSAMPKIEKQAREEFSMDRSFSHLVFISETPDERSIATR</sequence>
<comment type="caution">
    <text evidence="2">The sequence shown here is derived from an EMBL/GenBank/DDBJ whole genome shotgun (WGS) entry which is preliminary data.</text>
</comment>
<organism evidence="2 3">
    <name type="scientific">candidate division WWE3 bacterium CG22_combo_CG10-13_8_21_14_all_39_12</name>
    <dbReference type="NCBI Taxonomy" id="1975094"/>
    <lineage>
        <taxon>Bacteria</taxon>
        <taxon>Katanobacteria</taxon>
    </lineage>
</organism>
<name>A0A2H0BFP9_UNCKA</name>
<proteinExistence type="predicted"/>
<evidence type="ECO:0000313" key="2">
    <source>
        <dbReference type="EMBL" id="PIP56399.1"/>
    </source>
</evidence>
<feature type="coiled-coil region" evidence="1">
    <location>
        <begin position="51"/>
        <end position="78"/>
    </location>
</feature>
<accession>A0A2H0BFP9</accession>
<dbReference type="AlphaFoldDB" id="A0A2H0BFP9"/>
<reference evidence="2 3" key="1">
    <citation type="submission" date="2017-09" db="EMBL/GenBank/DDBJ databases">
        <title>Depth-based differentiation of microbial function through sediment-hosted aquifers and enrichment of novel symbionts in the deep terrestrial subsurface.</title>
        <authorList>
            <person name="Probst A.J."/>
            <person name="Ladd B."/>
            <person name="Jarett J.K."/>
            <person name="Geller-Mcgrath D.E."/>
            <person name="Sieber C.M."/>
            <person name="Emerson J.B."/>
            <person name="Anantharaman K."/>
            <person name="Thomas B.C."/>
            <person name="Malmstrom R."/>
            <person name="Stieglmeier M."/>
            <person name="Klingl A."/>
            <person name="Woyke T."/>
            <person name="Ryan C.M."/>
            <person name="Banfield J.F."/>
        </authorList>
    </citation>
    <scope>NUCLEOTIDE SEQUENCE [LARGE SCALE GENOMIC DNA]</scope>
    <source>
        <strain evidence="2">CG22_combo_CG10-13_8_21_14_all_39_12</strain>
    </source>
</reference>
<dbReference type="EMBL" id="PCSU01000056">
    <property type="protein sequence ID" value="PIP56399.1"/>
    <property type="molecule type" value="Genomic_DNA"/>
</dbReference>
<evidence type="ECO:0008006" key="4">
    <source>
        <dbReference type="Google" id="ProtNLM"/>
    </source>
</evidence>